<keyword evidence="2" id="KW-1185">Reference proteome</keyword>
<dbReference type="Proteomes" id="UP000054018">
    <property type="component" value="Unassembled WGS sequence"/>
</dbReference>
<reference evidence="1 2" key="1">
    <citation type="submission" date="2014-04" db="EMBL/GenBank/DDBJ databases">
        <authorList>
            <consortium name="DOE Joint Genome Institute"/>
            <person name="Kuo A."/>
            <person name="Kohler A."/>
            <person name="Costa M.D."/>
            <person name="Nagy L.G."/>
            <person name="Floudas D."/>
            <person name="Copeland A."/>
            <person name="Barry K.W."/>
            <person name="Cichocki N."/>
            <person name="Veneault-Fourrey C."/>
            <person name="LaButti K."/>
            <person name="Lindquist E.A."/>
            <person name="Lipzen A."/>
            <person name="Lundell T."/>
            <person name="Morin E."/>
            <person name="Murat C."/>
            <person name="Sun H."/>
            <person name="Tunlid A."/>
            <person name="Henrissat B."/>
            <person name="Grigoriev I.V."/>
            <person name="Hibbett D.S."/>
            <person name="Martin F."/>
            <person name="Nordberg H.P."/>
            <person name="Cantor M.N."/>
            <person name="Hua S.X."/>
        </authorList>
    </citation>
    <scope>NUCLEOTIDE SEQUENCE [LARGE SCALE GENOMIC DNA]</scope>
    <source>
        <strain evidence="1 2">441</strain>
    </source>
</reference>
<reference evidence="2" key="2">
    <citation type="submission" date="2015-01" db="EMBL/GenBank/DDBJ databases">
        <title>Evolutionary Origins and Diversification of the Mycorrhizal Mutualists.</title>
        <authorList>
            <consortium name="DOE Joint Genome Institute"/>
            <consortium name="Mycorrhizal Genomics Consortium"/>
            <person name="Kohler A."/>
            <person name="Kuo A."/>
            <person name="Nagy L.G."/>
            <person name="Floudas D."/>
            <person name="Copeland A."/>
            <person name="Barry K.W."/>
            <person name="Cichocki N."/>
            <person name="Veneault-Fourrey C."/>
            <person name="LaButti K."/>
            <person name="Lindquist E.A."/>
            <person name="Lipzen A."/>
            <person name="Lundell T."/>
            <person name="Morin E."/>
            <person name="Murat C."/>
            <person name="Riley R."/>
            <person name="Ohm R."/>
            <person name="Sun H."/>
            <person name="Tunlid A."/>
            <person name="Henrissat B."/>
            <person name="Grigoriev I.V."/>
            <person name="Hibbett D.S."/>
            <person name="Martin F."/>
        </authorList>
    </citation>
    <scope>NUCLEOTIDE SEQUENCE [LARGE SCALE GENOMIC DNA]</scope>
    <source>
        <strain evidence="2">441</strain>
    </source>
</reference>
<dbReference type="AlphaFoldDB" id="A0A0D0A3Z7"/>
<dbReference type="EMBL" id="KN833700">
    <property type="protein sequence ID" value="KIK26783.1"/>
    <property type="molecule type" value="Genomic_DNA"/>
</dbReference>
<sequence>MEVNRRLMSLESSKVEDACETGPLSKPQKFDRGTYTCISMLDCPRVRGRSLESLRLPRVQRYMEP</sequence>
<name>A0A0D0A3Z7_9AGAM</name>
<accession>A0A0D0A3Z7</accession>
<protein>
    <submittedName>
        <fullName evidence="1">Uncharacterized protein</fullName>
    </submittedName>
</protein>
<evidence type="ECO:0000313" key="1">
    <source>
        <dbReference type="EMBL" id="KIK26783.1"/>
    </source>
</evidence>
<gene>
    <name evidence="1" type="ORF">PISMIDRAFT_675720</name>
</gene>
<evidence type="ECO:0000313" key="2">
    <source>
        <dbReference type="Proteomes" id="UP000054018"/>
    </source>
</evidence>
<proteinExistence type="predicted"/>
<organism evidence="1 2">
    <name type="scientific">Pisolithus microcarpus 441</name>
    <dbReference type="NCBI Taxonomy" id="765257"/>
    <lineage>
        <taxon>Eukaryota</taxon>
        <taxon>Fungi</taxon>
        <taxon>Dikarya</taxon>
        <taxon>Basidiomycota</taxon>
        <taxon>Agaricomycotina</taxon>
        <taxon>Agaricomycetes</taxon>
        <taxon>Agaricomycetidae</taxon>
        <taxon>Boletales</taxon>
        <taxon>Sclerodermatineae</taxon>
        <taxon>Pisolithaceae</taxon>
        <taxon>Pisolithus</taxon>
    </lineage>
</organism>
<dbReference type="HOGENOM" id="CLU_2850557_0_0_1"/>